<proteinExistence type="predicted"/>
<evidence type="ECO:0000313" key="1">
    <source>
        <dbReference type="EMBL" id="GAI62212.1"/>
    </source>
</evidence>
<accession>X1Q0Z2</accession>
<dbReference type="AlphaFoldDB" id="X1Q0Z2"/>
<name>X1Q0Z2_9ZZZZ</name>
<dbReference type="EMBL" id="BARW01002999">
    <property type="protein sequence ID" value="GAI62212.1"/>
    <property type="molecule type" value="Genomic_DNA"/>
</dbReference>
<sequence length="83" mass="8716">MVMNCDAPPLPGQQARGSPRFNYRSARVTCCARSNAAVTVRVYDPDTPSFVLEQQDAGLDQALVVLGAAHLVPHGANVAVVGP</sequence>
<reference evidence="1" key="1">
    <citation type="journal article" date="2014" name="Front. Microbiol.">
        <title>High frequency of phylogenetically diverse reductive dehalogenase-homologous genes in deep subseafloor sedimentary metagenomes.</title>
        <authorList>
            <person name="Kawai M."/>
            <person name="Futagami T."/>
            <person name="Toyoda A."/>
            <person name="Takaki Y."/>
            <person name="Nishi S."/>
            <person name="Hori S."/>
            <person name="Arai W."/>
            <person name="Tsubouchi T."/>
            <person name="Morono Y."/>
            <person name="Uchiyama I."/>
            <person name="Ito T."/>
            <person name="Fujiyama A."/>
            <person name="Inagaki F."/>
            <person name="Takami H."/>
        </authorList>
    </citation>
    <scope>NUCLEOTIDE SEQUENCE</scope>
    <source>
        <strain evidence="1">Expedition CK06-06</strain>
    </source>
</reference>
<gene>
    <name evidence="1" type="ORF">S12H4_07933</name>
</gene>
<comment type="caution">
    <text evidence="1">The sequence shown here is derived from an EMBL/GenBank/DDBJ whole genome shotgun (WGS) entry which is preliminary data.</text>
</comment>
<protein>
    <submittedName>
        <fullName evidence="1">Uncharacterized protein</fullName>
    </submittedName>
</protein>
<organism evidence="1">
    <name type="scientific">marine sediment metagenome</name>
    <dbReference type="NCBI Taxonomy" id="412755"/>
    <lineage>
        <taxon>unclassified sequences</taxon>
        <taxon>metagenomes</taxon>
        <taxon>ecological metagenomes</taxon>
    </lineage>
</organism>